<protein>
    <submittedName>
        <fullName evidence="2">DUF2798 domain-containing protein</fullName>
    </submittedName>
</protein>
<organism evidence="2 3">
    <name type="scientific">Crenobacter cavernae</name>
    <dbReference type="NCBI Taxonomy" id="2290923"/>
    <lineage>
        <taxon>Bacteria</taxon>
        <taxon>Pseudomonadati</taxon>
        <taxon>Pseudomonadota</taxon>
        <taxon>Betaproteobacteria</taxon>
        <taxon>Neisseriales</taxon>
        <taxon>Neisseriaceae</taxon>
        <taxon>Crenobacter</taxon>
    </lineage>
</organism>
<accession>A0A345Y8D0</accession>
<dbReference type="Proteomes" id="UP000254537">
    <property type="component" value="Chromosome"/>
</dbReference>
<reference evidence="2 3" key="1">
    <citation type="submission" date="2018-07" db="EMBL/GenBank/DDBJ databases">
        <title>Crenobacter cavernae sp. nov., isolated from a karst cave.</title>
        <authorList>
            <person name="Zhu H."/>
        </authorList>
    </citation>
    <scope>NUCLEOTIDE SEQUENCE [LARGE SCALE GENOMIC DNA]</scope>
    <source>
        <strain evidence="2 3">K1W11S-77</strain>
    </source>
</reference>
<feature type="transmembrane region" description="Helical" evidence="1">
    <location>
        <begin position="45"/>
        <end position="64"/>
    </location>
</feature>
<dbReference type="RefSeq" id="WP_115434112.1">
    <property type="nucleotide sequence ID" value="NZ_CP031337.1"/>
</dbReference>
<evidence type="ECO:0000313" key="3">
    <source>
        <dbReference type="Proteomes" id="UP000254537"/>
    </source>
</evidence>
<keyword evidence="1" id="KW-0472">Membrane</keyword>
<dbReference type="AlphaFoldDB" id="A0A345Y8D0"/>
<evidence type="ECO:0000256" key="1">
    <source>
        <dbReference type="SAM" id="Phobius"/>
    </source>
</evidence>
<dbReference type="Pfam" id="PF11391">
    <property type="entry name" value="DUF2798"/>
    <property type="match status" value="1"/>
</dbReference>
<name>A0A345Y8D0_9NEIS</name>
<evidence type="ECO:0000313" key="2">
    <source>
        <dbReference type="EMBL" id="AXK40182.1"/>
    </source>
</evidence>
<dbReference type="InterPro" id="IPR021529">
    <property type="entry name" value="DUF2798"/>
</dbReference>
<keyword evidence="1" id="KW-0812">Transmembrane</keyword>
<proteinExistence type="predicted"/>
<dbReference type="KEGG" id="ccah:DWG20_12420"/>
<gene>
    <name evidence="2" type="ORF">DWG20_12420</name>
</gene>
<dbReference type="OrthoDB" id="8481133at2"/>
<feature type="transmembrane region" description="Helical" evidence="1">
    <location>
        <begin position="12"/>
        <end position="33"/>
    </location>
</feature>
<keyword evidence="1" id="KW-1133">Transmembrane helix</keyword>
<dbReference type="EMBL" id="CP031337">
    <property type="protein sequence ID" value="AXK40182.1"/>
    <property type="molecule type" value="Genomic_DNA"/>
</dbReference>
<sequence>MHSKKVVITAQVFISGMMAFLMTGFFTILHLGLTSAMVDAWTSSFVIAWPVAFGFSLVVSPVAFMMAGRLVANRAPAPVE</sequence>